<dbReference type="InterPro" id="IPR036249">
    <property type="entry name" value="Thioredoxin-like_sf"/>
</dbReference>
<dbReference type="SUPFAM" id="SSF52833">
    <property type="entry name" value="Thioredoxin-like"/>
    <property type="match status" value="1"/>
</dbReference>
<evidence type="ECO:0000259" key="1">
    <source>
        <dbReference type="Pfam" id="PF00085"/>
    </source>
</evidence>
<dbReference type="Pfam" id="PF00085">
    <property type="entry name" value="Thioredoxin"/>
    <property type="match status" value="1"/>
</dbReference>
<comment type="caution">
    <text evidence="2">The sequence shown here is derived from an EMBL/GenBank/DDBJ whole genome shotgun (WGS) entry which is preliminary data.</text>
</comment>
<gene>
    <name evidence="2" type="ORF">FKZ59_10745</name>
</gene>
<accession>A0A540V0N9</accession>
<dbReference type="Gene3D" id="3.40.30.10">
    <property type="entry name" value="Glutaredoxin"/>
    <property type="match status" value="1"/>
</dbReference>
<dbReference type="InterPro" id="IPR013766">
    <property type="entry name" value="Thioredoxin_domain"/>
</dbReference>
<keyword evidence="3" id="KW-1185">Reference proteome</keyword>
<dbReference type="CDD" id="cd02947">
    <property type="entry name" value="TRX_family"/>
    <property type="match status" value="1"/>
</dbReference>
<feature type="domain" description="Thioredoxin" evidence="1">
    <location>
        <begin position="5"/>
        <end position="89"/>
    </location>
</feature>
<evidence type="ECO:0000313" key="3">
    <source>
        <dbReference type="Proteomes" id="UP000315753"/>
    </source>
</evidence>
<dbReference type="RefSeq" id="WP_141602757.1">
    <property type="nucleotide sequence ID" value="NZ_JARMSB010000034.1"/>
</dbReference>
<name>A0A540V0N9_9BACL</name>
<protein>
    <submittedName>
        <fullName evidence="2">Thioredoxin family protein</fullName>
    </submittedName>
</protein>
<proteinExistence type="predicted"/>
<sequence length="100" mass="11681">MEEWTINTWKEKMKNHEVTAFYLYTPFCGTCKVASKMLEVIEELLPNIPIGKADINFLEDFAFEQKIESVPCLIITKNGEIREKIYAFKSVPNLYEKLTL</sequence>
<dbReference type="EMBL" id="VIGD01000013">
    <property type="protein sequence ID" value="TQE90301.1"/>
    <property type="molecule type" value="Genomic_DNA"/>
</dbReference>
<dbReference type="AlphaFoldDB" id="A0A540V0N9"/>
<reference evidence="2 3" key="1">
    <citation type="submission" date="2019-06" db="EMBL/GenBank/DDBJ databases">
        <title>Genome sequence of Ureibacillus terrenus.</title>
        <authorList>
            <person name="Maclea K.S."/>
            <person name="Simoes M."/>
        </authorList>
    </citation>
    <scope>NUCLEOTIDE SEQUENCE [LARGE SCALE GENOMIC DNA]</scope>
    <source>
        <strain evidence="2 3">ATCC BAA-384</strain>
    </source>
</reference>
<organism evidence="2 3">
    <name type="scientific">Ureibacillus terrenus</name>
    <dbReference type="NCBI Taxonomy" id="118246"/>
    <lineage>
        <taxon>Bacteria</taxon>
        <taxon>Bacillati</taxon>
        <taxon>Bacillota</taxon>
        <taxon>Bacilli</taxon>
        <taxon>Bacillales</taxon>
        <taxon>Caryophanaceae</taxon>
        <taxon>Ureibacillus</taxon>
    </lineage>
</organism>
<evidence type="ECO:0000313" key="2">
    <source>
        <dbReference type="EMBL" id="TQE90301.1"/>
    </source>
</evidence>
<dbReference type="Proteomes" id="UP000315753">
    <property type="component" value="Unassembled WGS sequence"/>
</dbReference>
<dbReference type="OrthoDB" id="5784238at2"/>